<dbReference type="AlphaFoldDB" id="A0A5C3KI10"/>
<name>A0A5C3KI10_COPMA</name>
<sequence length="1243" mass="135706">MHSPNDADVMLLKNLYLECDSSAVAQQLPSNIELEFRGLDGKEGETLFTFINDRQDNRWKLADTIEIPADLEEVVVTPKLDNLQIRSVKLGFPEARDTELHIGKNSDCRQAMVVAGLALFWQQDTTKIQSLSLSTGLEETSKGHYTRFQKEEDIGALDDAITAMRAATEASPAGITQLPLRVTLLASFLECRFECMGSSSELNEAINAHHHALSLSSRRTIQTAHYISHTRSIADIEYAIQAQREGVLLARKGHPELPRYLTNLGLSLESRYLLTGEQSDIDEAVTAQREAVDMTPVNDESLAARLSSLGNSLLARFGHEGHIQDVDEAIELHRKAISATPPDYATIPAHFNNLGNTLSIRFERKGQLSDLTDAIARQQEAVSNTIGDDPDLPSRLSNLGSSLSVRYEHTGQISDLDDAIKVQREAASIESADLPAYLNNLGVSLRLRFECTGSDQDLDSSIEAHRKAVMLTPPPHSDRPAFLSNLGIGLRTRFERKGDLASIDEAKAVQIEAVSLTPAGHKSLPIRLSNLGNSLGIRFQRTGDLTDIDEAIKVQQDAAALLAGKGHTLLSRSLNNLGNSYRIRFKTTGNPCDIECAIKQQKEAILTIPREHADRAGYLNNLGISLKIHGDSSDNPEYVEKAIEAQREAVVLLPLDHPELPGYLTNLGNSLLHSFNYSKSLDDIDEAIGVHQRAVSLTVLGHAQLPPRLNNLSRSFIARHHQYGKKGDLLDAISNYRTSAKCHTGSPSVRLIAASEWASLSHSLDPAASNTLEGLEHTLERRHAQLLGISGLTLQAAGAACMAGSTGKALEWLAQGRCLVWSQLNHLRVPLDDLRVSRPDLAEKVSDVARALEEAGTRAPTVARSTLVESQLAEKASRANEAVTHTRLSQDWDQLLVEVRGLPGFENFLQPTPYVDLLKSLPEDGRVVITSPELEDELGEEQYRKARGVVKSRTKNATKDILAELWGRVPSSENLPRVWWCATGPLAFLPLHAAGIYGTSEKLTVSDYAISSYVPTVTALSDRVKRKHAATNKVSGVFLVCQSNAPGLSRIPGTTREARLIEDLATKNNIPASLLEKDEVTVAAALENMNRYTSIHLVCHAAQDADEPLRSGFFLHDGRLDLSTILKQNMAHADLAFLSACQTSTGEEKLSEEAVHLAAGMLAAGYRGVVATMWSIGDKNVPELAKSFYANLFSALNYGGGRGGFDGSRAAGALHDAVRKLRGRIGDSDKSLLSWVPYVHFGL</sequence>
<dbReference type="Pfam" id="PF12770">
    <property type="entry name" value="CHAT"/>
    <property type="match status" value="1"/>
</dbReference>
<dbReference type="Gene3D" id="1.25.40.10">
    <property type="entry name" value="Tetratricopeptide repeat domain"/>
    <property type="match status" value="3"/>
</dbReference>
<dbReference type="EMBL" id="ML210322">
    <property type="protein sequence ID" value="TFK19861.1"/>
    <property type="molecule type" value="Genomic_DNA"/>
</dbReference>
<feature type="domain" description="CHAT" evidence="1">
    <location>
        <begin position="971"/>
        <end position="1242"/>
    </location>
</feature>
<dbReference type="STRING" id="230819.A0A5C3KI10"/>
<gene>
    <name evidence="2" type="ORF">FA15DRAFT_708610</name>
</gene>
<dbReference type="InterPro" id="IPR024983">
    <property type="entry name" value="CHAT_dom"/>
</dbReference>
<organism evidence="2 3">
    <name type="scientific">Coprinopsis marcescibilis</name>
    <name type="common">Agaric fungus</name>
    <name type="synonym">Psathyrella marcescibilis</name>
    <dbReference type="NCBI Taxonomy" id="230819"/>
    <lineage>
        <taxon>Eukaryota</taxon>
        <taxon>Fungi</taxon>
        <taxon>Dikarya</taxon>
        <taxon>Basidiomycota</taxon>
        <taxon>Agaricomycotina</taxon>
        <taxon>Agaricomycetes</taxon>
        <taxon>Agaricomycetidae</taxon>
        <taxon>Agaricales</taxon>
        <taxon>Agaricineae</taxon>
        <taxon>Psathyrellaceae</taxon>
        <taxon>Coprinopsis</taxon>
    </lineage>
</organism>
<keyword evidence="3" id="KW-1185">Reference proteome</keyword>
<dbReference type="PANTHER" id="PTHR19959">
    <property type="entry name" value="KINESIN LIGHT CHAIN"/>
    <property type="match status" value="1"/>
</dbReference>
<protein>
    <recommendedName>
        <fullName evidence="1">CHAT domain-containing protein</fullName>
    </recommendedName>
</protein>
<dbReference type="InterPro" id="IPR011990">
    <property type="entry name" value="TPR-like_helical_dom_sf"/>
</dbReference>
<evidence type="ECO:0000313" key="3">
    <source>
        <dbReference type="Proteomes" id="UP000307440"/>
    </source>
</evidence>
<dbReference type="OrthoDB" id="9991317at2759"/>
<dbReference type="PANTHER" id="PTHR19959:SF119">
    <property type="entry name" value="FUNGAL LIPASE-LIKE DOMAIN-CONTAINING PROTEIN"/>
    <property type="match status" value="1"/>
</dbReference>
<evidence type="ECO:0000313" key="2">
    <source>
        <dbReference type="EMBL" id="TFK19861.1"/>
    </source>
</evidence>
<accession>A0A5C3KI10</accession>
<dbReference type="SUPFAM" id="SSF48452">
    <property type="entry name" value="TPR-like"/>
    <property type="match status" value="1"/>
</dbReference>
<reference evidence="2 3" key="1">
    <citation type="journal article" date="2019" name="Nat. Ecol. Evol.">
        <title>Megaphylogeny resolves global patterns of mushroom evolution.</title>
        <authorList>
            <person name="Varga T."/>
            <person name="Krizsan K."/>
            <person name="Foldi C."/>
            <person name="Dima B."/>
            <person name="Sanchez-Garcia M."/>
            <person name="Sanchez-Ramirez S."/>
            <person name="Szollosi G.J."/>
            <person name="Szarkandi J.G."/>
            <person name="Papp V."/>
            <person name="Albert L."/>
            <person name="Andreopoulos W."/>
            <person name="Angelini C."/>
            <person name="Antonin V."/>
            <person name="Barry K.W."/>
            <person name="Bougher N.L."/>
            <person name="Buchanan P."/>
            <person name="Buyck B."/>
            <person name="Bense V."/>
            <person name="Catcheside P."/>
            <person name="Chovatia M."/>
            <person name="Cooper J."/>
            <person name="Damon W."/>
            <person name="Desjardin D."/>
            <person name="Finy P."/>
            <person name="Geml J."/>
            <person name="Haridas S."/>
            <person name="Hughes K."/>
            <person name="Justo A."/>
            <person name="Karasinski D."/>
            <person name="Kautmanova I."/>
            <person name="Kiss B."/>
            <person name="Kocsube S."/>
            <person name="Kotiranta H."/>
            <person name="LaButti K.M."/>
            <person name="Lechner B.E."/>
            <person name="Liimatainen K."/>
            <person name="Lipzen A."/>
            <person name="Lukacs Z."/>
            <person name="Mihaltcheva S."/>
            <person name="Morgado L.N."/>
            <person name="Niskanen T."/>
            <person name="Noordeloos M.E."/>
            <person name="Ohm R.A."/>
            <person name="Ortiz-Santana B."/>
            <person name="Ovrebo C."/>
            <person name="Racz N."/>
            <person name="Riley R."/>
            <person name="Savchenko A."/>
            <person name="Shiryaev A."/>
            <person name="Soop K."/>
            <person name="Spirin V."/>
            <person name="Szebenyi C."/>
            <person name="Tomsovsky M."/>
            <person name="Tulloss R.E."/>
            <person name="Uehling J."/>
            <person name="Grigoriev I.V."/>
            <person name="Vagvolgyi C."/>
            <person name="Papp T."/>
            <person name="Martin F.M."/>
            <person name="Miettinen O."/>
            <person name="Hibbett D.S."/>
            <person name="Nagy L.G."/>
        </authorList>
    </citation>
    <scope>NUCLEOTIDE SEQUENCE [LARGE SCALE GENOMIC DNA]</scope>
    <source>
        <strain evidence="2 3">CBS 121175</strain>
    </source>
</reference>
<evidence type="ECO:0000259" key="1">
    <source>
        <dbReference type="Pfam" id="PF12770"/>
    </source>
</evidence>
<proteinExistence type="predicted"/>
<dbReference type="Proteomes" id="UP000307440">
    <property type="component" value="Unassembled WGS sequence"/>
</dbReference>